<dbReference type="Proteomes" id="UP000295781">
    <property type="component" value="Chromosome"/>
</dbReference>
<dbReference type="AlphaFoldDB" id="A0A4P2PTY5"/>
<dbReference type="OrthoDB" id="5514171at2"/>
<sequence length="260" mass="28672">MNAPVESVVLCEGYHDRAFWAGWLTERLGWTDARPRREDGTYETVRDPFGKPVIRGDFAYRAPSGRFLRVRPCHGDSQVLTFMRIRLRERTTNGLRRLVVNLDVDIDATEPNSTPRREAAIQDAVERIVAQEAPGWSRTPDGDLSLDGGATLVSLVLWSTTDPPTPELPPQQTLERLVCAALRAAHPDRAAAVGAWLAARRDPPPATPKEHAWSHMAGWYAAHGCDDFYHAVWRAPAVAAELEARLRASGALRAAAALDG</sequence>
<evidence type="ECO:0000313" key="1">
    <source>
        <dbReference type="EMBL" id="AUX20038.1"/>
    </source>
</evidence>
<reference evidence="1 2" key="1">
    <citation type="submission" date="2015-09" db="EMBL/GenBank/DDBJ databases">
        <title>Sorangium comparison.</title>
        <authorList>
            <person name="Zaburannyi N."/>
            <person name="Bunk B."/>
            <person name="Overmann J."/>
            <person name="Mueller R."/>
        </authorList>
    </citation>
    <scope>NUCLEOTIDE SEQUENCE [LARGE SCALE GENOMIC DNA]</scope>
    <source>
        <strain evidence="1 2">So ceGT47</strain>
    </source>
</reference>
<accession>A0A4P2PTY5</accession>
<dbReference type="EMBL" id="CP012670">
    <property type="protein sequence ID" value="AUX20038.1"/>
    <property type="molecule type" value="Genomic_DNA"/>
</dbReference>
<evidence type="ECO:0000313" key="2">
    <source>
        <dbReference type="Proteomes" id="UP000295781"/>
    </source>
</evidence>
<gene>
    <name evidence="1" type="ORF">SOCEGT47_005010</name>
</gene>
<protein>
    <submittedName>
        <fullName evidence="1">Uncharacterized protein</fullName>
    </submittedName>
</protein>
<dbReference type="RefSeq" id="WP_129344938.1">
    <property type="nucleotide sequence ID" value="NZ_CP012670.1"/>
</dbReference>
<organism evidence="1 2">
    <name type="scientific">Sorangium cellulosum</name>
    <name type="common">Polyangium cellulosum</name>
    <dbReference type="NCBI Taxonomy" id="56"/>
    <lineage>
        <taxon>Bacteria</taxon>
        <taxon>Pseudomonadati</taxon>
        <taxon>Myxococcota</taxon>
        <taxon>Polyangia</taxon>
        <taxon>Polyangiales</taxon>
        <taxon>Polyangiaceae</taxon>
        <taxon>Sorangium</taxon>
    </lineage>
</organism>
<name>A0A4P2PTY5_SORCE</name>
<proteinExistence type="predicted"/>